<dbReference type="Pfam" id="PF12806">
    <property type="entry name" value="Acyl-CoA_dh_C"/>
    <property type="match status" value="1"/>
</dbReference>
<accession>A0ABW6S7I4</accession>
<gene>
    <name evidence="2" type="ORF">ACFYXQ_31025</name>
</gene>
<dbReference type="InterPro" id="IPR025878">
    <property type="entry name" value="Acyl-CoA_dh-like_C_dom"/>
</dbReference>
<dbReference type="EMBL" id="JBIAQY010000012">
    <property type="protein sequence ID" value="MFF3572223.1"/>
    <property type="molecule type" value="Genomic_DNA"/>
</dbReference>
<proteinExistence type="predicted"/>
<feature type="domain" description="Acetyl-CoA dehydrogenase-like C-terminal" evidence="1">
    <location>
        <begin position="21"/>
        <end position="71"/>
    </location>
</feature>
<reference evidence="2 3" key="1">
    <citation type="submission" date="2024-10" db="EMBL/GenBank/DDBJ databases">
        <title>The Natural Products Discovery Center: Release of the First 8490 Sequenced Strains for Exploring Actinobacteria Biosynthetic Diversity.</title>
        <authorList>
            <person name="Kalkreuter E."/>
            <person name="Kautsar S.A."/>
            <person name="Yang D."/>
            <person name="Bader C.D."/>
            <person name="Teijaro C.N."/>
            <person name="Fluegel L."/>
            <person name="Davis C.M."/>
            <person name="Simpson J.R."/>
            <person name="Lauterbach L."/>
            <person name="Steele A.D."/>
            <person name="Gui C."/>
            <person name="Meng S."/>
            <person name="Li G."/>
            <person name="Viehrig K."/>
            <person name="Ye F."/>
            <person name="Su P."/>
            <person name="Kiefer A.F."/>
            <person name="Nichols A."/>
            <person name="Cepeda A.J."/>
            <person name="Yan W."/>
            <person name="Fan B."/>
            <person name="Jiang Y."/>
            <person name="Adhikari A."/>
            <person name="Zheng C.-J."/>
            <person name="Schuster L."/>
            <person name="Cowan T.M."/>
            <person name="Smanski M.J."/>
            <person name="Chevrette M.G."/>
            <person name="De Carvalho L.P.S."/>
            <person name="Shen B."/>
        </authorList>
    </citation>
    <scope>NUCLEOTIDE SEQUENCE [LARGE SCALE GENOMIC DNA]</scope>
    <source>
        <strain evidence="2 3">NPDC002593</strain>
    </source>
</reference>
<dbReference type="Proteomes" id="UP001601992">
    <property type="component" value="Unassembled WGS sequence"/>
</dbReference>
<evidence type="ECO:0000313" key="3">
    <source>
        <dbReference type="Proteomes" id="UP001601992"/>
    </source>
</evidence>
<keyword evidence="3" id="KW-1185">Reference proteome</keyword>
<evidence type="ECO:0000313" key="2">
    <source>
        <dbReference type="EMBL" id="MFF3572223.1"/>
    </source>
</evidence>
<organism evidence="2 3">
    <name type="scientific">Nocardia jiangxiensis</name>
    <dbReference type="NCBI Taxonomy" id="282685"/>
    <lineage>
        <taxon>Bacteria</taxon>
        <taxon>Bacillati</taxon>
        <taxon>Actinomycetota</taxon>
        <taxon>Actinomycetes</taxon>
        <taxon>Mycobacteriales</taxon>
        <taxon>Nocardiaceae</taxon>
        <taxon>Nocardia</taxon>
    </lineage>
</organism>
<evidence type="ECO:0000259" key="1">
    <source>
        <dbReference type="Pfam" id="PF12806"/>
    </source>
</evidence>
<comment type="caution">
    <text evidence="2">The sequence shown here is derived from an EMBL/GenBank/DDBJ whole genome shotgun (WGS) entry which is preliminary data.</text>
</comment>
<protein>
    <submittedName>
        <fullName evidence="2">Acyl-CoA dehydrogenase C-terminal domain-containing protein</fullName>
    </submittedName>
</protein>
<dbReference type="RefSeq" id="WP_040830156.1">
    <property type="nucleotide sequence ID" value="NZ_JBIAQY010000012.1"/>
</dbReference>
<sequence>MGDRGEPGLHGRAAAQQGPAQIFRIGLVSARFLLAVGDLLIGWLPLRHADVALAAIDAGGGTHFYETDIAAV</sequence>
<name>A0ABW6S7I4_9NOCA</name>